<dbReference type="InterPro" id="IPR005467">
    <property type="entry name" value="His_kinase_dom"/>
</dbReference>
<evidence type="ECO:0000256" key="10">
    <source>
        <dbReference type="ARBA" id="ARBA00022840"/>
    </source>
</evidence>
<evidence type="ECO:0000256" key="9">
    <source>
        <dbReference type="ARBA" id="ARBA00022777"/>
    </source>
</evidence>
<dbReference type="PRINTS" id="PR00344">
    <property type="entry name" value="BCTRLSENSOR"/>
</dbReference>
<keyword evidence="6 14" id="KW-0808">Transferase</keyword>
<dbReference type="HOGENOM" id="CLU_000445_89_6_4"/>
<keyword evidence="9 14" id="KW-0418">Kinase</keyword>
<reference evidence="18" key="1">
    <citation type="submission" date="2010-09" db="EMBL/GenBank/DDBJ databases">
        <title>Complete sequence of chromosome2 of Burkholderia sp. CCGE1003.</title>
        <authorList>
            <consortium name="US DOE Joint Genome Institute"/>
            <person name="Lucas S."/>
            <person name="Copeland A."/>
            <person name="Lapidus A."/>
            <person name="Cheng J.-F."/>
            <person name="Bruce D."/>
            <person name="Goodwin L."/>
            <person name="Pitluck S."/>
            <person name="Daligault H."/>
            <person name="Davenport K."/>
            <person name="Detter J.C."/>
            <person name="Han C."/>
            <person name="Tapia R."/>
            <person name="Land M."/>
            <person name="Hauser L."/>
            <person name="Jeffries C."/>
            <person name="Kyrpides N."/>
            <person name="Ivanova N."/>
            <person name="Ovchinnikova G."/>
            <person name="Martinez-Romero E."/>
            <person name="Rogel M.A."/>
            <person name="Auchtung J."/>
            <person name="Tiedje J.M."/>
            <person name="Woyke T."/>
        </authorList>
    </citation>
    <scope>NUCLEOTIDE SEQUENCE</scope>
    <source>
        <strain evidence="18">CCGE1003</strain>
    </source>
</reference>
<dbReference type="eggNOG" id="COG0642">
    <property type="taxonomic scope" value="Bacteria"/>
</dbReference>
<keyword evidence="4 14" id="KW-0997">Cell inner membrane</keyword>
<evidence type="ECO:0000256" key="13">
    <source>
        <dbReference type="ARBA" id="ARBA00023136"/>
    </source>
</evidence>
<keyword evidence="7 14" id="KW-0812">Transmembrane</keyword>
<name>E1TDV0_BURSG</name>
<dbReference type="Gene3D" id="3.30.565.10">
    <property type="entry name" value="Histidine kinase-like ATPase, C-terminal domain"/>
    <property type="match status" value="1"/>
</dbReference>
<comment type="function">
    <text evidence="14">Member of a two-component regulatory system.</text>
</comment>
<keyword evidence="8 14" id="KW-0547">Nucleotide-binding</keyword>
<dbReference type="NCBIfam" id="TIGR01386">
    <property type="entry name" value="cztS_silS_copS"/>
    <property type="match status" value="1"/>
</dbReference>
<evidence type="ECO:0000256" key="14">
    <source>
        <dbReference type="RuleBase" id="RU364088"/>
    </source>
</evidence>
<evidence type="ECO:0000256" key="15">
    <source>
        <dbReference type="SAM" id="MobiDB-lite"/>
    </source>
</evidence>
<dbReference type="CDD" id="cd00082">
    <property type="entry name" value="HisKA"/>
    <property type="match status" value="1"/>
</dbReference>
<dbReference type="STRING" id="640512.BC1003_4116"/>
<evidence type="ECO:0000256" key="4">
    <source>
        <dbReference type="ARBA" id="ARBA00022519"/>
    </source>
</evidence>
<gene>
    <name evidence="18" type="ordered locus">BC1003_4116</name>
</gene>
<evidence type="ECO:0000256" key="3">
    <source>
        <dbReference type="ARBA" id="ARBA00022475"/>
    </source>
</evidence>
<dbReference type="Pfam" id="PF00512">
    <property type="entry name" value="HisKA"/>
    <property type="match status" value="1"/>
</dbReference>
<feature type="region of interest" description="Disordered" evidence="15">
    <location>
        <begin position="488"/>
        <end position="511"/>
    </location>
</feature>
<evidence type="ECO:0000313" key="18">
    <source>
        <dbReference type="EMBL" id="ADN60052.1"/>
    </source>
</evidence>
<dbReference type="InterPro" id="IPR003660">
    <property type="entry name" value="HAMP_dom"/>
</dbReference>
<evidence type="ECO:0000259" key="16">
    <source>
        <dbReference type="PROSITE" id="PS50109"/>
    </source>
</evidence>
<dbReference type="KEGG" id="bgf:BC1003_4116"/>
<evidence type="ECO:0000256" key="7">
    <source>
        <dbReference type="ARBA" id="ARBA00022692"/>
    </source>
</evidence>
<dbReference type="EC" id="2.7.13.3" evidence="14"/>
<feature type="transmembrane region" description="Helical" evidence="14">
    <location>
        <begin position="12"/>
        <end position="32"/>
    </location>
</feature>
<dbReference type="SMART" id="SM00388">
    <property type="entry name" value="HisKA"/>
    <property type="match status" value="1"/>
</dbReference>
<dbReference type="GO" id="GO:0005886">
    <property type="term" value="C:plasma membrane"/>
    <property type="evidence" value="ECO:0007669"/>
    <property type="project" value="UniProtKB-SubCell"/>
</dbReference>
<dbReference type="AlphaFoldDB" id="E1TDV0"/>
<sequence length="511" mass="54958">MNRSIARRLALMFALVALSVFTLVGAGLFAVLRSQLESHLRESLDDRAQIARLICNHGLTPEKWRMSREKLTDMTPHDRSTVYAVTSSEPSYNYGKPIEGTTVKTLPGGYARVRPAGGGADMLTTTVFIPGYSTRPPMQLQVASSYLPNIRTMRAFGFALAALSALGSLAVLLLSYSVARIGLAPLTRLTRDASAVSPNNRSQRLNTASLPLELNDLANSFNGALERLDGAYCRLESFNADVAHELRTPVTILIGQTEVALTRNRSVDDLRHTLQSNLEEFERMRAIINDMLFLARADQGERATGLMEVSLAAEVAHTLEFLEIPLEEARVHARLHGDAVAHVNRSLFGRACANLLMNAIQHCRPGAQISVTIVREAQQVRIEVANPGEPIEAAVLEHLFDRFYRAEASRTNSRENHGLGLAIVKAIAEMHRGNVSVRSENGVNTFAFSVAASHDEGAAQPLRADAAAAGSAPDSAIVNAPVKTAANAVNPAGASGPAPASYSSLAKGKSA</sequence>
<evidence type="ECO:0000256" key="6">
    <source>
        <dbReference type="ARBA" id="ARBA00022679"/>
    </source>
</evidence>
<evidence type="ECO:0000256" key="5">
    <source>
        <dbReference type="ARBA" id="ARBA00022553"/>
    </source>
</evidence>
<dbReference type="Pfam" id="PF02518">
    <property type="entry name" value="HATPase_c"/>
    <property type="match status" value="1"/>
</dbReference>
<dbReference type="InterPro" id="IPR006290">
    <property type="entry name" value="CztS_silS_copS"/>
</dbReference>
<dbReference type="OrthoDB" id="9786919at2"/>
<accession>E1TDV0</accession>
<keyword evidence="11 14" id="KW-1133">Transmembrane helix</keyword>
<dbReference type="PANTHER" id="PTHR45436">
    <property type="entry name" value="SENSOR HISTIDINE KINASE YKOH"/>
    <property type="match status" value="1"/>
</dbReference>
<dbReference type="Gene3D" id="6.10.340.10">
    <property type="match status" value="1"/>
</dbReference>
<evidence type="ECO:0000256" key="11">
    <source>
        <dbReference type="ARBA" id="ARBA00022989"/>
    </source>
</evidence>
<evidence type="ECO:0000259" key="17">
    <source>
        <dbReference type="PROSITE" id="PS50885"/>
    </source>
</evidence>
<dbReference type="PANTHER" id="PTHR45436:SF9">
    <property type="entry name" value="SENSOR PROTEIN"/>
    <property type="match status" value="1"/>
</dbReference>
<dbReference type="Gene3D" id="1.10.287.130">
    <property type="match status" value="1"/>
</dbReference>
<dbReference type="Pfam" id="PF00672">
    <property type="entry name" value="HAMP"/>
    <property type="match status" value="1"/>
</dbReference>
<proteinExistence type="predicted"/>
<dbReference type="InterPro" id="IPR050428">
    <property type="entry name" value="TCS_sensor_his_kinase"/>
</dbReference>
<protein>
    <recommendedName>
        <fullName evidence="14">Sensor protein</fullName>
        <ecNumber evidence="14">2.7.13.3</ecNumber>
    </recommendedName>
</protein>
<evidence type="ECO:0000256" key="12">
    <source>
        <dbReference type="ARBA" id="ARBA00023012"/>
    </source>
</evidence>
<organism evidence="18">
    <name type="scientific">Burkholderia sp. (strain CCGE1003)</name>
    <dbReference type="NCBI Taxonomy" id="640512"/>
    <lineage>
        <taxon>Bacteria</taxon>
        <taxon>Pseudomonadati</taxon>
        <taxon>Pseudomonadota</taxon>
        <taxon>Betaproteobacteria</taxon>
        <taxon>Burkholderiales</taxon>
        <taxon>Burkholderiaceae</taxon>
        <taxon>Burkholderia</taxon>
    </lineage>
</organism>
<dbReference type="SUPFAM" id="SSF55874">
    <property type="entry name" value="ATPase domain of HSP90 chaperone/DNA topoisomerase II/histidine kinase"/>
    <property type="match status" value="1"/>
</dbReference>
<dbReference type="GO" id="GO:0000155">
    <property type="term" value="F:phosphorelay sensor kinase activity"/>
    <property type="evidence" value="ECO:0007669"/>
    <property type="project" value="InterPro"/>
</dbReference>
<keyword evidence="10 14" id="KW-0067">ATP-binding</keyword>
<evidence type="ECO:0000256" key="8">
    <source>
        <dbReference type="ARBA" id="ARBA00022741"/>
    </source>
</evidence>
<dbReference type="SMART" id="SM00387">
    <property type="entry name" value="HATPase_c"/>
    <property type="match status" value="1"/>
</dbReference>
<feature type="transmembrane region" description="Helical" evidence="14">
    <location>
        <begin position="155"/>
        <end position="179"/>
    </location>
</feature>
<evidence type="ECO:0000256" key="1">
    <source>
        <dbReference type="ARBA" id="ARBA00000085"/>
    </source>
</evidence>
<dbReference type="FunFam" id="1.10.287.130:FF:000001">
    <property type="entry name" value="Two-component sensor histidine kinase"/>
    <property type="match status" value="1"/>
</dbReference>
<dbReference type="InterPro" id="IPR003661">
    <property type="entry name" value="HisK_dim/P_dom"/>
</dbReference>
<dbReference type="SUPFAM" id="SSF47384">
    <property type="entry name" value="Homodimeric domain of signal transducing histidine kinase"/>
    <property type="match status" value="1"/>
</dbReference>
<feature type="domain" description="Histidine kinase" evidence="16">
    <location>
        <begin position="241"/>
        <end position="454"/>
    </location>
</feature>
<dbReference type="PROSITE" id="PS50885">
    <property type="entry name" value="HAMP"/>
    <property type="match status" value="1"/>
</dbReference>
<comment type="catalytic activity">
    <reaction evidence="1 14">
        <text>ATP + protein L-histidine = ADP + protein N-phospho-L-histidine.</text>
        <dbReference type="EC" id="2.7.13.3"/>
    </reaction>
</comment>
<dbReference type="EMBL" id="CP002218">
    <property type="protein sequence ID" value="ADN60052.1"/>
    <property type="molecule type" value="Genomic_DNA"/>
</dbReference>
<dbReference type="InterPro" id="IPR004358">
    <property type="entry name" value="Sig_transdc_His_kin-like_C"/>
</dbReference>
<dbReference type="InterPro" id="IPR036097">
    <property type="entry name" value="HisK_dim/P_sf"/>
</dbReference>
<dbReference type="InterPro" id="IPR036890">
    <property type="entry name" value="HATPase_C_sf"/>
</dbReference>
<keyword evidence="3 14" id="KW-1003">Cell membrane</keyword>
<dbReference type="InterPro" id="IPR003594">
    <property type="entry name" value="HATPase_dom"/>
</dbReference>
<keyword evidence="5" id="KW-0597">Phosphoprotein</keyword>
<keyword evidence="12 14" id="KW-0902">Two-component regulatory system</keyword>
<dbReference type="PROSITE" id="PS50109">
    <property type="entry name" value="HIS_KIN"/>
    <property type="match status" value="1"/>
</dbReference>
<dbReference type="GO" id="GO:0005524">
    <property type="term" value="F:ATP binding"/>
    <property type="evidence" value="ECO:0007669"/>
    <property type="project" value="UniProtKB-KW"/>
</dbReference>
<evidence type="ECO:0000256" key="2">
    <source>
        <dbReference type="ARBA" id="ARBA00004533"/>
    </source>
</evidence>
<keyword evidence="13 14" id="KW-0472">Membrane</keyword>
<feature type="domain" description="HAMP" evidence="17">
    <location>
        <begin position="180"/>
        <end position="233"/>
    </location>
</feature>
<comment type="subcellular location">
    <subcellularLocation>
        <location evidence="2 14">Cell inner membrane</location>
    </subcellularLocation>
</comment>